<evidence type="ECO:0000313" key="2">
    <source>
        <dbReference type="Proteomes" id="UP000005239"/>
    </source>
</evidence>
<name>A0A2A6C9E9_PRIPA</name>
<reference evidence="2" key="1">
    <citation type="journal article" date="2008" name="Nat. Genet.">
        <title>The Pristionchus pacificus genome provides a unique perspective on nematode lifestyle and parasitism.</title>
        <authorList>
            <person name="Dieterich C."/>
            <person name="Clifton S.W."/>
            <person name="Schuster L.N."/>
            <person name="Chinwalla A."/>
            <person name="Delehaunty K."/>
            <person name="Dinkelacker I."/>
            <person name="Fulton L."/>
            <person name="Fulton R."/>
            <person name="Godfrey J."/>
            <person name="Minx P."/>
            <person name="Mitreva M."/>
            <person name="Roeseler W."/>
            <person name="Tian H."/>
            <person name="Witte H."/>
            <person name="Yang S.P."/>
            <person name="Wilson R.K."/>
            <person name="Sommer R.J."/>
        </authorList>
    </citation>
    <scope>NUCLEOTIDE SEQUENCE [LARGE SCALE GENOMIC DNA]</scope>
    <source>
        <strain evidence="2">PS312</strain>
    </source>
</reference>
<dbReference type="EnsemblMetazoa" id="PPA34533.1">
    <property type="protein sequence ID" value="PPA34533.1"/>
    <property type="gene ID" value="WBGene00272902"/>
</dbReference>
<evidence type="ECO:0000313" key="1">
    <source>
        <dbReference type="EnsemblMetazoa" id="PPA34533.1"/>
    </source>
</evidence>
<accession>A0A2A6C9E9</accession>
<keyword evidence="2" id="KW-1185">Reference proteome</keyword>
<accession>A0A8R1UKI9</accession>
<gene>
    <name evidence="1" type="primary">WBGene00272902</name>
</gene>
<reference evidence="1" key="2">
    <citation type="submission" date="2022-06" db="UniProtKB">
        <authorList>
            <consortium name="EnsemblMetazoa"/>
        </authorList>
    </citation>
    <scope>IDENTIFICATION</scope>
    <source>
        <strain evidence="1">PS312</strain>
    </source>
</reference>
<proteinExistence type="predicted"/>
<protein>
    <submittedName>
        <fullName evidence="1">Uncharacterized protein</fullName>
    </submittedName>
</protein>
<dbReference type="AlphaFoldDB" id="A0A2A6C9E9"/>
<organism evidence="1 2">
    <name type="scientific">Pristionchus pacificus</name>
    <name type="common">Parasitic nematode worm</name>
    <dbReference type="NCBI Taxonomy" id="54126"/>
    <lineage>
        <taxon>Eukaryota</taxon>
        <taxon>Metazoa</taxon>
        <taxon>Ecdysozoa</taxon>
        <taxon>Nematoda</taxon>
        <taxon>Chromadorea</taxon>
        <taxon>Rhabditida</taxon>
        <taxon>Rhabditina</taxon>
        <taxon>Diplogasteromorpha</taxon>
        <taxon>Diplogasteroidea</taxon>
        <taxon>Neodiplogasteridae</taxon>
        <taxon>Pristionchus</taxon>
    </lineage>
</organism>
<dbReference type="Proteomes" id="UP000005239">
    <property type="component" value="Unassembled WGS sequence"/>
</dbReference>
<dbReference type="OrthoDB" id="5864594at2759"/>
<sequence length="442" mass="51163">MFSHGYLIWFAVVDVQQQVAFDRQKIEELPYRLSRLFVAPNMSHPRVPLPKPMEILRIVEETVDVIVGAGEEEWRDELEEKSITNFSKESIKRRKEYSMEYYWCSRDKIRKDSNDNSRARYLVAKDIINLETKRGGKKWKSDNDDMTSVRMFESKMGGVRVVIEERPKKILLVTDKQIEWAKRYGDRVLCLDDTFNVTIYAQNRAFLVSFVLFSISWNGSTPKVTMSSSAIFERITSVILVFESGLLATGIPTCSSIERFSHLGIDRRSSPIGVNCGLERLNSRLKHQHLKSSGNSRLDHTMFQCVEMVNDMFERNFVADARNLVGGRYRLQASHTRHQEAIDQFSSVMVEAQSEVKFHVTSSNKKRKYVVTRHRDCPCQSMLNNHCTRCLACPYSWVCQCQDTRKAGVLCKHVADETGDERARSAVDRDDEERRQRSKLES</sequence>